<keyword evidence="1" id="KW-0472">Membrane</keyword>
<dbReference type="STRING" id="1802617.A2886_00265"/>
<evidence type="ECO:0000313" key="3">
    <source>
        <dbReference type="Proteomes" id="UP000176608"/>
    </source>
</evidence>
<dbReference type="Pfam" id="PF18895">
    <property type="entry name" value="T4SS_pilin"/>
    <property type="match status" value="1"/>
</dbReference>
<protein>
    <submittedName>
        <fullName evidence="2">Uncharacterized protein</fullName>
    </submittedName>
</protein>
<dbReference type="Proteomes" id="UP000176608">
    <property type="component" value="Unassembled WGS sequence"/>
</dbReference>
<keyword evidence="1" id="KW-1133">Transmembrane helix</keyword>
<evidence type="ECO:0000313" key="2">
    <source>
        <dbReference type="EMBL" id="OGC47807.1"/>
    </source>
</evidence>
<proteinExistence type="predicted"/>
<gene>
    <name evidence="2" type="ORF">A2886_00265</name>
</gene>
<feature type="transmembrane region" description="Helical" evidence="1">
    <location>
        <begin position="64"/>
        <end position="89"/>
    </location>
</feature>
<feature type="transmembrane region" description="Helical" evidence="1">
    <location>
        <begin position="21"/>
        <end position="43"/>
    </location>
</feature>
<organism evidence="2 3">
    <name type="scientific">candidate division WWE3 bacterium RIFCSPHIGHO2_01_FULL_42_13</name>
    <dbReference type="NCBI Taxonomy" id="1802617"/>
    <lineage>
        <taxon>Bacteria</taxon>
        <taxon>Katanobacteria</taxon>
    </lineage>
</organism>
<evidence type="ECO:0000256" key="1">
    <source>
        <dbReference type="SAM" id="Phobius"/>
    </source>
</evidence>
<dbReference type="EMBL" id="MEVA01000003">
    <property type="protein sequence ID" value="OGC47807.1"/>
    <property type="molecule type" value="Genomic_DNA"/>
</dbReference>
<sequence>MFDNYLNPIANIGEFTTLGDYVAVALNVAFGIGAAISLIAVILSGIKYITSRGDIKAATSAKNALTYSIIAMILTITAYTIVGIVSGVFTEQEIPILPVGI</sequence>
<comment type="caution">
    <text evidence="2">The sequence shown here is derived from an EMBL/GenBank/DDBJ whole genome shotgun (WGS) entry which is preliminary data.</text>
</comment>
<reference evidence="2 3" key="1">
    <citation type="journal article" date="2016" name="Nat. Commun.">
        <title>Thousands of microbial genomes shed light on interconnected biogeochemical processes in an aquifer system.</title>
        <authorList>
            <person name="Anantharaman K."/>
            <person name="Brown C.T."/>
            <person name="Hug L.A."/>
            <person name="Sharon I."/>
            <person name="Castelle C.J."/>
            <person name="Probst A.J."/>
            <person name="Thomas B.C."/>
            <person name="Singh A."/>
            <person name="Wilkins M.J."/>
            <person name="Karaoz U."/>
            <person name="Brodie E.L."/>
            <person name="Williams K.H."/>
            <person name="Hubbard S.S."/>
            <person name="Banfield J.F."/>
        </authorList>
    </citation>
    <scope>NUCLEOTIDE SEQUENCE [LARGE SCALE GENOMIC DNA]</scope>
</reference>
<dbReference type="InterPro" id="IPR043993">
    <property type="entry name" value="T4SS_pilin"/>
</dbReference>
<accession>A0A1F4US56</accession>
<keyword evidence="1" id="KW-0812">Transmembrane</keyword>
<name>A0A1F4US56_UNCKA</name>
<dbReference type="AlphaFoldDB" id="A0A1F4US56"/>